<comment type="similarity">
    <text evidence="1 2">Belongs to the ArsC family.</text>
</comment>
<dbReference type="NCBIfam" id="TIGR01617">
    <property type="entry name" value="arsC_related"/>
    <property type="match status" value="1"/>
</dbReference>
<dbReference type="PROSITE" id="PS51353">
    <property type="entry name" value="ARSC"/>
    <property type="match status" value="1"/>
</dbReference>
<dbReference type="PANTHER" id="PTHR30041">
    <property type="entry name" value="ARSENATE REDUCTASE"/>
    <property type="match status" value="1"/>
</dbReference>
<protein>
    <submittedName>
        <fullName evidence="3">Arsenate reductase</fullName>
    </submittedName>
</protein>
<dbReference type="Gene3D" id="3.40.30.10">
    <property type="entry name" value="Glutaredoxin"/>
    <property type="match status" value="1"/>
</dbReference>
<name>A0A220VDR1_9GAMM</name>
<proteinExistence type="inferred from homology"/>
<dbReference type="InterPro" id="IPR036249">
    <property type="entry name" value="Thioredoxin-like_sf"/>
</dbReference>
<keyword evidence="4" id="KW-1185">Reference proteome</keyword>
<evidence type="ECO:0000313" key="4">
    <source>
        <dbReference type="Proteomes" id="UP000242175"/>
    </source>
</evidence>
<reference evidence="3 4" key="1">
    <citation type="journal article" date="2016" name="Int. J. Syst. Evol. Microbiol.">
        <title>Paraphotobacterium marinum gen. nov., sp. nov., a member of the family Vibrionaceae, isolated from surface seawater.</title>
        <authorList>
            <person name="Huang Z."/>
            <person name="Dong C."/>
            <person name="Shao Z."/>
        </authorList>
    </citation>
    <scope>NUCLEOTIDE SEQUENCE [LARGE SCALE GENOMIC DNA]</scope>
    <source>
        <strain evidence="3 4">NSCS20N07D</strain>
    </source>
</reference>
<dbReference type="InterPro" id="IPR006660">
    <property type="entry name" value="Arsenate_reductase-like"/>
</dbReference>
<dbReference type="RefSeq" id="WP_089073397.1">
    <property type="nucleotide sequence ID" value="NZ_CBCSAM010000001.1"/>
</dbReference>
<dbReference type="PANTHER" id="PTHR30041:SF8">
    <property type="entry name" value="PROTEIN YFFB"/>
    <property type="match status" value="1"/>
</dbReference>
<dbReference type="OrthoDB" id="9803749at2"/>
<dbReference type="SUPFAM" id="SSF52833">
    <property type="entry name" value="Thioredoxin-like"/>
    <property type="match status" value="1"/>
</dbReference>
<accession>A0A220VDR1</accession>
<sequence>MKNSIILYGIANCDSVKKAKKWLEENQICFSFYNYKKEKVNSNLINEFLEYFDMNSLINKRGTTYRNLDESVKNNINETNVVDLILTHTSMIKRPILKYNGQMYLGFSKDKYQEIFNTHKVD</sequence>
<dbReference type="Pfam" id="PF03960">
    <property type="entry name" value="ArsC"/>
    <property type="match status" value="1"/>
</dbReference>
<dbReference type="AlphaFoldDB" id="A0A220VDR1"/>
<evidence type="ECO:0000256" key="2">
    <source>
        <dbReference type="PROSITE-ProRule" id="PRU01282"/>
    </source>
</evidence>
<dbReference type="KEGG" id="pmai:CF386_05455"/>
<evidence type="ECO:0000313" key="3">
    <source>
        <dbReference type="EMBL" id="ASK78489.1"/>
    </source>
</evidence>
<dbReference type="Proteomes" id="UP000242175">
    <property type="component" value="Chromosome large"/>
</dbReference>
<evidence type="ECO:0000256" key="1">
    <source>
        <dbReference type="ARBA" id="ARBA00007198"/>
    </source>
</evidence>
<dbReference type="InterPro" id="IPR006504">
    <property type="entry name" value="Tscrpt_reg_Spx/MgsR"/>
</dbReference>
<dbReference type="EMBL" id="CP022355">
    <property type="protein sequence ID" value="ASK78489.1"/>
    <property type="molecule type" value="Genomic_DNA"/>
</dbReference>
<gene>
    <name evidence="3" type="ORF">CF386_05455</name>
</gene>
<organism evidence="3 4">
    <name type="scientific">Paraphotobacterium marinum</name>
    <dbReference type="NCBI Taxonomy" id="1755811"/>
    <lineage>
        <taxon>Bacteria</taxon>
        <taxon>Pseudomonadati</taxon>
        <taxon>Pseudomonadota</taxon>
        <taxon>Gammaproteobacteria</taxon>
        <taxon>Vibrionales</taxon>
        <taxon>Vibrionaceae</taxon>
        <taxon>Paraphotobacterium</taxon>
    </lineage>
</organism>